<dbReference type="PROSITE" id="PS50240">
    <property type="entry name" value="TRYPSIN_DOM"/>
    <property type="match status" value="1"/>
</dbReference>
<keyword evidence="5" id="KW-0645">Protease</keyword>
<dbReference type="InterPro" id="IPR051487">
    <property type="entry name" value="Ser/Thr_Proteases_Immune/Dev"/>
</dbReference>
<protein>
    <submittedName>
        <fullName evidence="5">Putative trypsin-like serine protease</fullName>
    </submittedName>
</protein>
<proteinExistence type="evidence at transcript level"/>
<evidence type="ECO:0000256" key="1">
    <source>
        <dbReference type="ARBA" id="ARBA00023157"/>
    </source>
</evidence>
<feature type="chain" id="PRO_5001522015" evidence="3">
    <location>
        <begin position="30"/>
        <end position="290"/>
    </location>
</feature>
<dbReference type="SUPFAM" id="SSF50494">
    <property type="entry name" value="Trypsin-like serine proteases"/>
    <property type="match status" value="1"/>
</dbReference>
<dbReference type="Gene3D" id="2.40.10.10">
    <property type="entry name" value="Trypsin-like serine proteases"/>
    <property type="match status" value="1"/>
</dbReference>
<feature type="domain" description="Peptidase S1" evidence="4">
    <location>
        <begin position="62"/>
        <end position="288"/>
    </location>
</feature>
<feature type="signal peptide" evidence="3">
    <location>
        <begin position="1"/>
        <end position="29"/>
    </location>
</feature>
<evidence type="ECO:0000259" key="4">
    <source>
        <dbReference type="PROSITE" id="PS50240"/>
    </source>
</evidence>
<dbReference type="EMBL" id="GBBM01000244">
    <property type="protein sequence ID" value="JAC35174.1"/>
    <property type="molecule type" value="mRNA"/>
</dbReference>
<keyword evidence="5" id="KW-0378">Hydrolase</keyword>
<dbReference type="GO" id="GO:0004252">
    <property type="term" value="F:serine-type endopeptidase activity"/>
    <property type="evidence" value="ECO:0007669"/>
    <property type="project" value="InterPro"/>
</dbReference>
<organism evidence="5">
    <name type="scientific">Amblyomma triste</name>
    <name type="common">Neotropical tick</name>
    <dbReference type="NCBI Taxonomy" id="251400"/>
    <lineage>
        <taxon>Eukaryota</taxon>
        <taxon>Metazoa</taxon>
        <taxon>Ecdysozoa</taxon>
        <taxon>Arthropoda</taxon>
        <taxon>Chelicerata</taxon>
        <taxon>Arachnida</taxon>
        <taxon>Acari</taxon>
        <taxon>Parasitiformes</taxon>
        <taxon>Ixodida</taxon>
        <taxon>Ixodoidea</taxon>
        <taxon>Ixodidae</taxon>
        <taxon>Amblyomminae</taxon>
        <taxon>Amblyomma</taxon>
    </lineage>
</organism>
<evidence type="ECO:0000256" key="2">
    <source>
        <dbReference type="ARBA" id="ARBA00024195"/>
    </source>
</evidence>
<dbReference type="SMART" id="SM00020">
    <property type="entry name" value="Tryp_SPc"/>
    <property type="match status" value="1"/>
</dbReference>
<dbReference type="PRINTS" id="PR00722">
    <property type="entry name" value="CHYMOTRYPSIN"/>
</dbReference>
<dbReference type="InterPro" id="IPR009003">
    <property type="entry name" value="Peptidase_S1_PA"/>
</dbReference>
<dbReference type="InterPro" id="IPR043504">
    <property type="entry name" value="Peptidase_S1_PA_chymotrypsin"/>
</dbReference>
<name>A0A023GMV4_AMBTT</name>
<keyword evidence="1" id="KW-1015">Disulfide bond</keyword>
<reference evidence="5" key="1">
    <citation type="submission" date="2014-03" db="EMBL/GenBank/DDBJ databases">
        <title>The sialotranscriptome of Amblyomma triste, Amblyomma parvum and Amblyomma cajennense ticks, uncovered by 454-based RNA-seq.</title>
        <authorList>
            <person name="Garcia G.R."/>
            <person name="Gardinassi L.G."/>
            <person name="Ribeiro J.M."/>
            <person name="Anatriello E."/>
            <person name="Ferreira B.R."/>
            <person name="Moreira H.N."/>
            <person name="Mafra C."/>
            <person name="Olegario M.M."/>
            <person name="Szabo P.J."/>
            <person name="Miranda-Santos I.K."/>
            <person name="Maruyama S.R."/>
        </authorList>
    </citation>
    <scope>NUCLEOTIDE SEQUENCE</scope>
    <source>
        <strain evidence="5">Mato Grasso do Sul</strain>
        <tissue evidence="5">Salivary glands</tissue>
    </source>
</reference>
<dbReference type="AlphaFoldDB" id="A0A023GMV4"/>
<dbReference type="PANTHER" id="PTHR24256">
    <property type="entry name" value="TRYPTASE-RELATED"/>
    <property type="match status" value="1"/>
</dbReference>
<dbReference type="InterPro" id="IPR001254">
    <property type="entry name" value="Trypsin_dom"/>
</dbReference>
<keyword evidence="3" id="KW-0732">Signal</keyword>
<dbReference type="GO" id="GO:0006508">
    <property type="term" value="P:proteolysis"/>
    <property type="evidence" value="ECO:0007669"/>
    <property type="project" value="UniProtKB-KW"/>
</dbReference>
<evidence type="ECO:0000313" key="5">
    <source>
        <dbReference type="EMBL" id="JAC35174.1"/>
    </source>
</evidence>
<accession>A0A023GMV4</accession>
<dbReference type="Pfam" id="PF00089">
    <property type="entry name" value="Trypsin"/>
    <property type="match status" value="1"/>
</dbReference>
<comment type="similarity">
    <text evidence="2">Belongs to the peptidase S1 family. CLIP subfamily.</text>
</comment>
<evidence type="ECO:0000256" key="3">
    <source>
        <dbReference type="SAM" id="SignalP"/>
    </source>
</evidence>
<dbReference type="InterPro" id="IPR001314">
    <property type="entry name" value="Peptidase_S1A"/>
</dbReference>
<sequence>PHPDHRSTMALRSIVALLVFWCMACLSAATSLYPYKPYCLACVPRNCGRPRSPWDLLPGGRTYGGANSTRGRYPWHAIIYADGAPIGGGALVSCNFVLTTAYLVQDFRPSRLQVKLGKTDLDKESPTERTYTVYQRVLHPRWDPERDLYSYDLALLQLEREVDFSSANGFINTICLPEPRVDAHGWLTLTGFGYDQEGRRNNVMQEVNIEKLPNDQCPLFKNKPYAFCGIGKKAGICTGDRGSPVVQMSPTGEFTLVGVANDYQCQSGNTDVYTQISYFLKFVCNIPVEI</sequence>
<feature type="non-terminal residue" evidence="5">
    <location>
        <position position="1"/>
    </location>
</feature>